<organism evidence="1 2">
    <name type="scientific">Castilleja foliolosa</name>
    <dbReference type="NCBI Taxonomy" id="1961234"/>
    <lineage>
        <taxon>Eukaryota</taxon>
        <taxon>Viridiplantae</taxon>
        <taxon>Streptophyta</taxon>
        <taxon>Embryophyta</taxon>
        <taxon>Tracheophyta</taxon>
        <taxon>Spermatophyta</taxon>
        <taxon>Magnoliopsida</taxon>
        <taxon>eudicotyledons</taxon>
        <taxon>Gunneridae</taxon>
        <taxon>Pentapetalae</taxon>
        <taxon>asterids</taxon>
        <taxon>lamiids</taxon>
        <taxon>Lamiales</taxon>
        <taxon>Orobanchaceae</taxon>
        <taxon>Pedicularideae</taxon>
        <taxon>Castillejinae</taxon>
        <taxon>Castilleja</taxon>
    </lineage>
</organism>
<protein>
    <submittedName>
        <fullName evidence="1">Uncharacterized protein</fullName>
    </submittedName>
</protein>
<dbReference type="InterPro" id="IPR036691">
    <property type="entry name" value="Endo/exonu/phosph_ase_sf"/>
</dbReference>
<comment type="caution">
    <text evidence="1">The sequence shown here is derived from an EMBL/GenBank/DDBJ whole genome shotgun (WGS) entry which is preliminary data.</text>
</comment>
<dbReference type="EMBL" id="JAVIJP010000034">
    <property type="protein sequence ID" value="KAL3629425.1"/>
    <property type="molecule type" value="Genomic_DNA"/>
</dbReference>
<dbReference type="SUPFAM" id="SSF56219">
    <property type="entry name" value="DNase I-like"/>
    <property type="match status" value="1"/>
</dbReference>
<proteinExistence type="predicted"/>
<evidence type="ECO:0000313" key="1">
    <source>
        <dbReference type="EMBL" id="KAL3629425.1"/>
    </source>
</evidence>
<evidence type="ECO:0000313" key="2">
    <source>
        <dbReference type="Proteomes" id="UP001632038"/>
    </source>
</evidence>
<name>A0ABD3CL00_9LAMI</name>
<sequence length="159" mass="18185">MTEKAKPKKHNAKELAAKVDAAITNWGRGKAVEPWARGFAAITIRCSAVEPWAAVICGFAAARCFFIILPGDPSFRESDVKDYWLDRNKRILDWLLCERSFIICLQEFWVGNEELVNIYDKRLGDAGYINFKLARTNNRGDGTRLFPLMEIERSIQKET</sequence>
<dbReference type="AlphaFoldDB" id="A0ABD3CL00"/>
<accession>A0ABD3CL00</accession>
<keyword evidence="2" id="KW-1185">Reference proteome</keyword>
<gene>
    <name evidence="1" type="ORF">CASFOL_026647</name>
</gene>
<reference evidence="2" key="1">
    <citation type="journal article" date="2024" name="IScience">
        <title>Strigolactones Initiate the Formation of Haustorium-like Structures in Castilleja.</title>
        <authorList>
            <person name="Buerger M."/>
            <person name="Peterson D."/>
            <person name="Chory J."/>
        </authorList>
    </citation>
    <scope>NUCLEOTIDE SEQUENCE [LARGE SCALE GENOMIC DNA]</scope>
</reference>
<dbReference type="Proteomes" id="UP001632038">
    <property type="component" value="Unassembled WGS sequence"/>
</dbReference>